<dbReference type="EMBL" id="AP027080">
    <property type="protein sequence ID" value="BDU72282.1"/>
    <property type="molecule type" value="Genomic_DNA"/>
</dbReference>
<dbReference type="SUPFAM" id="SSF50341">
    <property type="entry name" value="CheW-like"/>
    <property type="match status" value="1"/>
</dbReference>
<accession>A0AA48GJ67</accession>
<feature type="domain" description="CheW-like" evidence="1">
    <location>
        <begin position="22"/>
        <end position="166"/>
    </location>
</feature>
<dbReference type="InterPro" id="IPR036061">
    <property type="entry name" value="CheW-like_dom_sf"/>
</dbReference>
<protein>
    <submittedName>
        <fullName evidence="2">Chemotaxis protein CheW</fullName>
    </submittedName>
</protein>
<dbReference type="Proteomes" id="UP001238179">
    <property type="component" value="Chromosome"/>
</dbReference>
<dbReference type="GO" id="GO:0005829">
    <property type="term" value="C:cytosol"/>
    <property type="evidence" value="ECO:0007669"/>
    <property type="project" value="TreeGrafter"/>
</dbReference>
<dbReference type="AlphaFoldDB" id="A0AA48GJ67"/>
<dbReference type="InterPro" id="IPR002545">
    <property type="entry name" value="CheW-lke_dom"/>
</dbReference>
<dbReference type="Gene3D" id="2.40.50.180">
    <property type="entry name" value="CheA-289, Domain 4"/>
    <property type="match status" value="1"/>
</dbReference>
<dbReference type="PANTHER" id="PTHR22617">
    <property type="entry name" value="CHEMOTAXIS SENSOR HISTIDINE KINASE-RELATED"/>
    <property type="match status" value="1"/>
</dbReference>
<name>A0AA48GJ67_9BACT</name>
<dbReference type="InterPro" id="IPR039315">
    <property type="entry name" value="CheW"/>
</dbReference>
<dbReference type="KEGG" id="msil:METEAL_14560"/>
<sequence>MAGLMEMNTRGGLASPAPRSAPQQYLTFVLGGETYAMGIRSIKEVIQYGALTQVPLMPGAIRGVINLRGAVVPVIDLAVRFGQVPMEISRRSCIVILEVDREDGPAVLGVIVDQVKAVREIPAEDIEPAPAFGSALRSEFLGGIGKVGDDFVIVLDVDYVLSMEEREAMAPLPDQT</sequence>
<dbReference type="PANTHER" id="PTHR22617:SF41">
    <property type="entry name" value="CHEMOTAXIS SIGNAL TRANSDUCTION SYSTEM ADAPTOR PROTEIN CHEW"/>
    <property type="match status" value="1"/>
</dbReference>
<evidence type="ECO:0000313" key="2">
    <source>
        <dbReference type="EMBL" id="BDU72282.1"/>
    </source>
</evidence>
<keyword evidence="3" id="KW-1185">Reference proteome</keyword>
<proteinExistence type="predicted"/>
<dbReference type="Gene3D" id="2.30.30.40">
    <property type="entry name" value="SH3 Domains"/>
    <property type="match status" value="1"/>
</dbReference>
<dbReference type="SMART" id="SM00260">
    <property type="entry name" value="CheW"/>
    <property type="match status" value="1"/>
</dbReference>
<dbReference type="GO" id="GO:0006935">
    <property type="term" value="P:chemotaxis"/>
    <property type="evidence" value="ECO:0007669"/>
    <property type="project" value="InterPro"/>
</dbReference>
<organism evidence="2 3">
    <name type="scientific">Mesoterricola silvestris</name>
    <dbReference type="NCBI Taxonomy" id="2927979"/>
    <lineage>
        <taxon>Bacteria</taxon>
        <taxon>Pseudomonadati</taxon>
        <taxon>Acidobacteriota</taxon>
        <taxon>Holophagae</taxon>
        <taxon>Holophagales</taxon>
        <taxon>Holophagaceae</taxon>
        <taxon>Mesoterricola</taxon>
    </lineage>
</organism>
<dbReference type="GO" id="GO:0007165">
    <property type="term" value="P:signal transduction"/>
    <property type="evidence" value="ECO:0007669"/>
    <property type="project" value="InterPro"/>
</dbReference>
<dbReference type="PROSITE" id="PS50851">
    <property type="entry name" value="CHEW"/>
    <property type="match status" value="1"/>
</dbReference>
<evidence type="ECO:0000259" key="1">
    <source>
        <dbReference type="PROSITE" id="PS50851"/>
    </source>
</evidence>
<dbReference type="Pfam" id="PF01584">
    <property type="entry name" value="CheW"/>
    <property type="match status" value="1"/>
</dbReference>
<evidence type="ECO:0000313" key="3">
    <source>
        <dbReference type="Proteomes" id="UP001238179"/>
    </source>
</evidence>
<reference evidence="3" key="1">
    <citation type="journal article" date="2023" name="Int. J. Syst. Evol. Microbiol.">
        <title>Mesoterricola silvestris gen. nov., sp. nov., Mesoterricola sediminis sp. nov., Geothrix oryzae sp. nov., Geothrix edaphica sp. nov., Geothrix rubra sp. nov., and Geothrix limicola sp. nov., six novel members of Acidobacteriota isolated from soils.</title>
        <authorList>
            <person name="Itoh H."/>
            <person name="Sugisawa Y."/>
            <person name="Mise K."/>
            <person name="Xu Z."/>
            <person name="Kuniyasu M."/>
            <person name="Ushijima N."/>
            <person name="Kawano K."/>
            <person name="Kobayashi E."/>
            <person name="Shiratori Y."/>
            <person name="Masuda Y."/>
            <person name="Senoo K."/>
        </authorList>
    </citation>
    <scope>NUCLEOTIDE SEQUENCE [LARGE SCALE GENOMIC DNA]</scope>
    <source>
        <strain evidence="3">W79</strain>
    </source>
</reference>
<gene>
    <name evidence="2" type="primary">cheW-1_2</name>
    <name evidence="2" type="ORF">METEAL_14560</name>
</gene>